<organism evidence="1 2">
    <name type="scientific">Reticulomyxa filosa</name>
    <dbReference type="NCBI Taxonomy" id="46433"/>
    <lineage>
        <taxon>Eukaryota</taxon>
        <taxon>Sar</taxon>
        <taxon>Rhizaria</taxon>
        <taxon>Retaria</taxon>
        <taxon>Foraminifera</taxon>
        <taxon>Monothalamids</taxon>
        <taxon>Reticulomyxidae</taxon>
        <taxon>Reticulomyxa</taxon>
    </lineage>
</organism>
<comment type="caution">
    <text evidence="1">The sequence shown here is derived from an EMBL/GenBank/DDBJ whole genome shotgun (WGS) entry which is preliminary data.</text>
</comment>
<keyword evidence="2" id="KW-1185">Reference proteome</keyword>
<name>X6LCX3_RETFI</name>
<protein>
    <submittedName>
        <fullName evidence="1">Uncharacterized protein</fullName>
    </submittedName>
</protein>
<feature type="non-terminal residue" evidence="1">
    <location>
        <position position="136"/>
    </location>
</feature>
<reference evidence="1 2" key="1">
    <citation type="journal article" date="2013" name="Curr. Biol.">
        <title>The Genome of the Foraminiferan Reticulomyxa filosa.</title>
        <authorList>
            <person name="Glockner G."/>
            <person name="Hulsmann N."/>
            <person name="Schleicher M."/>
            <person name="Noegel A.A."/>
            <person name="Eichinger L."/>
            <person name="Gallinger C."/>
            <person name="Pawlowski J."/>
            <person name="Sierra R."/>
            <person name="Euteneuer U."/>
            <person name="Pillet L."/>
            <person name="Moustafa A."/>
            <person name="Platzer M."/>
            <person name="Groth M."/>
            <person name="Szafranski K."/>
            <person name="Schliwa M."/>
        </authorList>
    </citation>
    <scope>NUCLEOTIDE SEQUENCE [LARGE SCALE GENOMIC DNA]</scope>
</reference>
<gene>
    <name evidence="1" type="ORF">RFI_38880</name>
</gene>
<evidence type="ECO:0000313" key="1">
    <source>
        <dbReference type="EMBL" id="ETN98609.1"/>
    </source>
</evidence>
<dbReference type="AlphaFoldDB" id="X6LCX3"/>
<dbReference type="EMBL" id="ASPP01046253">
    <property type="protein sequence ID" value="ETN98609.1"/>
    <property type="molecule type" value="Genomic_DNA"/>
</dbReference>
<accession>X6LCX3</accession>
<evidence type="ECO:0000313" key="2">
    <source>
        <dbReference type="Proteomes" id="UP000023152"/>
    </source>
</evidence>
<sequence length="136" mass="15590">MYKKIYNKQQKKSDTSFPLQLVRADIPWLYWGDFQVPVSNAFCRIYSHDRNTAEKNILTFDKAAIIEEKTLFKSKNYTAVIMDHLISEIMDEKSFCAAIDIVKDLKSLELESAGIKAIFDKIAPKLDALNSVTAQH</sequence>
<proteinExistence type="predicted"/>
<dbReference type="Proteomes" id="UP000023152">
    <property type="component" value="Unassembled WGS sequence"/>
</dbReference>